<dbReference type="GO" id="GO:0046872">
    <property type="term" value="F:metal ion binding"/>
    <property type="evidence" value="ECO:0007669"/>
    <property type="project" value="UniProtKB-KW"/>
</dbReference>
<protein>
    <recommendedName>
        <fullName evidence="4">4Fe-4S Mo/W bis-MGD-type domain-containing protein</fullName>
    </recommendedName>
</protein>
<dbReference type="EMBL" id="CP040098">
    <property type="protein sequence ID" value="QCQ21547.1"/>
    <property type="molecule type" value="Genomic_DNA"/>
</dbReference>
<keyword evidence="2" id="KW-0408">Iron</keyword>
<reference evidence="5 6" key="2">
    <citation type="submission" date="2019-05" db="EMBL/GenBank/DDBJ databases">
        <authorList>
            <person name="Suflita J.M."/>
            <person name="Marks C.R."/>
        </authorList>
    </citation>
    <scope>NUCLEOTIDE SEQUENCE [LARGE SCALE GENOMIC DNA]</scope>
    <source>
        <strain evidence="5 6">ALDC</strain>
    </source>
</reference>
<dbReference type="GO" id="GO:0051536">
    <property type="term" value="F:iron-sulfur cluster binding"/>
    <property type="evidence" value="ECO:0007669"/>
    <property type="project" value="UniProtKB-KW"/>
</dbReference>
<keyword evidence="1" id="KW-0479">Metal-binding</keyword>
<keyword evidence="3" id="KW-0411">Iron-sulfur</keyword>
<dbReference type="PROSITE" id="PS51669">
    <property type="entry name" value="4FE4S_MOW_BIS_MGD"/>
    <property type="match status" value="1"/>
</dbReference>
<evidence type="ECO:0000256" key="3">
    <source>
        <dbReference type="ARBA" id="ARBA00023014"/>
    </source>
</evidence>
<evidence type="ECO:0000256" key="2">
    <source>
        <dbReference type="ARBA" id="ARBA00023004"/>
    </source>
</evidence>
<feature type="domain" description="4Fe-4S Mo/W bis-MGD-type" evidence="4">
    <location>
        <begin position="3"/>
        <end position="59"/>
    </location>
</feature>
<accession>A0A4P8L120</accession>
<evidence type="ECO:0000256" key="1">
    <source>
        <dbReference type="ARBA" id="ARBA00022723"/>
    </source>
</evidence>
<evidence type="ECO:0000313" key="5">
    <source>
        <dbReference type="EMBL" id="QCQ21547.1"/>
    </source>
</evidence>
<dbReference type="Pfam" id="PF04879">
    <property type="entry name" value="Molybdop_Fe4S4"/>
    <property type="match status" value="1"/>
</dbReference>
<keyword evidence="6" id="KW-1185">Reference proteome</keyword>
<dbReference type="KEGG" id="dax:FDQ92_04760"/>
<dbReference type="AlphaFoldDB" id="A0A4P8L120"/>
<evidence type="ECO:0000259" key="4">
    <source>
        <dbReference type="PROSITE" id="PS51669"/>
    </source>
</evidence>
<dbReference type="Gene3D" id="2.20.25.90">
    <property type="entry name" value="ADC-like domains"/>
    <property type="match status" value="1"/>
</dbReference>
<dbReference type="InterPro" id="IPR006963">
    <property type="entry name" value="Mopterin_OxRdtase_4Fe-4S_dom"/>
</dbReference>
<organism evidence="5 6">
    <name type="scientific">Desulfoglaeba alkanexedens ALDC</name>
    <dbReference type="NCBI Taxonomy" id="980445"/>
    <lineage>
        <taxon>Bacteria</taxon>
        <taxon>Pseudomonadati</taxon>
        <taxon>Thermodesulfobacteriota</taxon>
        <taxon>Syntrophobacteria</taxon>
        <taxon>Syntrophobacterales</taxon>
        <taxon>Syntrophobacteraceae</taxon>
        <taxon>Desulfoglaeba</taxon>
    </lineage>
</organism>
<dbReference type="Proteomes" id="UP000298602">
    <property type="component" value="Chromosome"/>
</dbReference>
<dbReference type="SUPFAM" id="SSF53706">
    <property type="entry name" value="Formate dehydrogenase/DMSO reductase, domains 1-3"/>
    <property type="match status" value="1"/>
</dbReference>
<dbReference type="SMART" id="SM00926">
    <property type="entry name" value="Molybdop_Fe4S4"/>
    <property type="match status" value="1"/>
</dbReference>
<evidence type="ECO:0000313" key="6">
    <source>
        <dbReference type="Proteomes" id="UP000298602"/>
    </source>
</evidence>
<dbReference type="GO" id="GO:0016491">
    <property type="term" value="F:oxidoreductase activity"/>
    <property type="evidence" value="ECO:0007669"/>
    <property type="project" value="InterPro"/>
</dbReference>
<gene>
    <name evidence="5" type="ORF">FDQ92_04760</name>
</gene>
<sequence length="180" mass="20012">MDYKTILTTCPYCACGCGMILEVMEGRIVNVFPSKTSPTNAGKLCIKGWTVHEFVHVNTGRECPQIIGIKCPQNNAFGVIRELNDSERSLRLTRRFRWQRQPRSARHRWKVPLVPIAGRCRVSASLKSVSTPNRSTPSSVHSDAFCSVGKAVLGPAPTSPAFLFSLSLKLSPLMLRVVQW</sequence>
<proteinExistence type="predicted"/>
<name>A0A4P8L120_9BACT</name>
<dbReference type="OrthoDB" id="9816402at2"/>
<reference evidence="5 6" key="1">
    <citation type="submission" date="2019-05" db="EMBL/GenBank/DDBJ databases">
        <title>The Complete Genome Sequence of the n-alkane-degrading Desulfoglaeba alkanexedens ALDC reveals multiple alkylsuccinate synthase gene clusters.</title>
        <authorList>
            <person name="Callaghan A.V."/>
            <person name="Davidova I.A."/>
            <person name="Duncan K.E."/>
            <person name="Morris B."/>
            <person name="McInerney M.J."/>
        </authorList>
    </citation>
    <scope>NUCLEOTIDE SEQUENCE [LARGE SCALE GENOMIC DNA]</scope>
    <source>
        <strain evidence="5 6">ALDC</strain>
    </source>
</reference>